<dbReference type="Gene3D" id="3.50.4.10">
    <property type="entry name" value="Hepatocyte Growth Factor"/>
    <property type="match status" value="1"/>
</dbReference>
<feature type="domain" description="Apple" evidence="2">
    <location>
        <begin position="65"/>
        <end position="106"/>
    </location>
</feature>
<dbReference type="OrthoDB" id="10519578at2759"/>
<gene>
    <name evidence="3" type="ORF">EG68_09623</name>
</gene>
<evidence type="ECO:0000313" key="3">
    <source>
        <dbReference type="EMBL" id="KAF7245675.1"/>
    </source>
</evidence>
<accession>A0A8S9YGI1</accession>
<reference evidence="3" key="1">
    <citation type="submission" date="2019-07" db="EMBL/GenBank/DDBJ databases">
        <title>Annotation for the trematode Paragonimus miyazaki's.</title>
        <authorList>
            <person name="Choi Y.-J."/>
        </authorList>
    </citation>
    <scope>NUCLEOTIDE SEQUENCE</scope>
    <source>
        <strain evidence="3">Japan</strain>
    </source>
</reference>
<proteinExistence type="predicted"/>
<protein>
    <recommendedName>
        <fullName evidence="2">Apple domain-containing protein</fullName>
    </recommendedName>
</protein>
<name>A0A8S9YGI1_9TREM</name>
<organism evidence="3 4">
    <name type="scientific">Paragonimus skrjabini miyazakii</name>
    <dbReference type="NCBI Taxonomy" id="59628"/>
    <lineage>
        <taxon>Eukaryota</taxon>
        <taxon>Metazoa</taxon>
        <taxon>Spiralia</taxon>
        <taxon>Lophotrochozoa</taxon>
        <taxon>Platyhelminthes</taxon>
        <taxon>Trematoda</taxon>
        <taxon>Digenea</taxon>
        <taxon>Plagiorchiida</taxon>
        <taxon>Troglotremata</taxon>
        <taxon>Troglotrematidae</taxon>
        <taxon>Paragonimus</taxon>
    </lineage>
</organism>
<feature type="compositionally biased region" description="Basic and acidic residues" evidence="1">
    <location>
        <begin position="104"/>
        <end position="116"/>
    </location>
</feature>
<feature type="region of interest" description="Disordered" evidence="1">
    <location>
        <begin position="104"/>
        <end position="125"/>
    </location>
</feature>
<dbReference type="InterPro" id="IPR003609">
    <property type="entry name" value="Pan_app"/>
</dbReference>
<dbReference type="EMBL" id="JTDE01006064">
    <property type="protein sequence ID" value="KAF7245675.1"/>
    <property type="molecule type" value="Genomic_DNA"/>
</dbReference>
<dbReference type="Proteomes" id="UP000822476">
    <property type="component" value="Unassembled WGS sequence"/>
</dbReference>
<comment type="caution">
    <text evidence="3">The sequence shown here is derived from an EMBL/GenBank/DDBJ whole genome shotgun (WGS) entry which is preliminary data.</text>
</comment>
<dbReference type="Pfam" id="PF00024">
    <property type="entry name" value="PAN_1"/>
    <property type="match status" value="1"/>
</dbReference>
<evidence type="ECO:0000259" key="2">
    <source>
        <dbReference type="Pfam" id="PF00024"/>
    </source>
</evidence>
<keyword evidence="4" id="KW-1185">Reference proteome</keyword>
<sequence>MKIMSEHFSGQKQKPNIKFVSVTHGYVDKNNWPQGRTDSVSHILHTVLKTNTDGTTQFKEKSYPSTILKCAFTCQADEKCKHWWYYNEEKSCRLTYDDNITDARHPDHRMKSDEASVSHSYLLDN</sequence>
<evidence type="ECO:0000313" key="4">
    <source>
        <dbReference type="Proteomes" id="UP000822476"/>
    </source>
</evidence>
<evidence type="ECO:0000256" key="1">
    <source>
        <dbReference type="SAM" id="MobiDB-lite"/>
    </source>
</evidence>
<dbReference type="AlphaFoldDB" id="A0A8S9YGI1"/>